<accession>A0A1F6F3I7</accession>
<sequence>MHMHKLLTLAVASILVILAAVVWLGPDGLSERAALAEEVAEECKRAGYPEYKTTGMGVLRLGMLLAECRKEAKGR</sequence>
<dbReference type="Proteomes" id="UP000177372">
    <property type="component" value="Unassembled WGS sequence"/>
</dbReference>
<protein>
    <submittedName>
        <fullName evidence="1">Uncharacterized protein</fullName>
    </submittedName>
</protein>
<comment type="caution">
    <text evidence="1">The sequence shown here is derived from an EMBL/GenBank/DDBJ whole genome shotgun (WGS) entry which is preliminary data.</text>
</comment>
<organism evidence="1 2">
    <name type="scientific">Candidatus Kaiserbacteria bacterium RIFCSPLOWO2_01_FULL_54_13</name>
    <dbReference type="NCBI Taxonomy" id="1798512"/>
    <lineage>
        <taxon>Bacteria</taxon>
        <taxon>Candidatus Kaiseribacteriota</taxon>
    </lineage>
</organism>
<evidence type="ECO:0000313" key="2">
    <source>
        <dbReference type="Proteomes" id="UP000177372"/>
    </source>
</evidence>
<reference evidence="1 2" key="1">
    <citation type="journal article" date="2016" name="Nat. Commun.">
        <title>Thousands of microbial genomes shed light on interconnected biogeochemical processes in an aquifer system.</title>
        <authorList>
            <person name="Anantharaman K."/>
            <person name="Brown C.T."/>
            <person name="Hug L.A."/>
            <person name="Sharon I."/>
            <person name="Castelle C.J."/>
            <person name="Probst A.J."/>
            <person name="Thomas B.C."/>
            <person name="Singh A."/>
            <person name="Wilkins M.J."/>
            <person name="Karaoz U."/>
            <person name="Brodie E.L."/>
            <person name="Williams K.H."/>
            <person name="Hubbard S.S."/>
            <person name="Banfield J.F."/>
        </authorList>
    </citation>
    <scope>NUCLEOTIDE SEQUENCE [LARGE SCALE GENOMIC DNA]</scope>
</reference>
<proteinExistence type="predicted"/>
<dbReference type="EMBL" id="MFLZ01000008">
    <property type="protein sequence ID" value="OGG80428.1"/>
    <property type="molecule type" value="Genomic_DNA"/>
</dbReference>
<evidence type="ECO:0000313" key="1">
    <source>
        <dbReference type="EMBL" id="OGG80428.1"/>
    </source>
</evidence>
<name>A0A1F6F3I7_9BACT</name>
<gene>
    <name evidence="1" type="ORF">A3A39_02635</name>
</gene>
<dbReference type="AlphaFoldDB" id="A0A1F6F3I7"/>